<feature type="transmembrane region" description="Helical" evidence="1">
    <location>
        <begin position="12"/>
        <end position="33"/>
    </location>
</feature>
<dbReference type="Proteomes" id="UP000177905">
    <property type="component" value="Unassembled WGS sequence"/>
</dbReference>
<gene>
    <name evidence="2" type="ORF">A2290_02805</name>
</gene>
<name>A0A1F4S3V5_UNCSA</name>
<feature type="transmembrane region" description="Helical" evidence="1">
    <location>
        <begin position="84"/>
        <end position="102"/>
    </location>
</feature>
<feature type="transmembrane region" description="Helical" evidence="1">
    <location>
        <begin position="160"/>
        <end position="191"/>
    </location>
</feature>
<evidence type="ECO:0008006" key="4">
    <source>
        <dbReference type="Google" id="ProtNLM"/>
    </source>
</evidence>
<feature type="transmembrane region" description="Helical" evidence="1">
    <location>
        <begin position="278"/>
        <end position="302"/>
    </location>
</feature>
<dbReference type="EMBL" id="MEUA01000025">
    <property type="protein sequence ID" value="OGC15115.1"/>
    <property type="molecule type" value="Genomic_DNA"/>
</dbReference>
<evidence type="ECO:0000256" key="1">
    <source>
        <dbReference type="SAM" id="Phobius"/>
    </source>
</evidence>
<feature type="transmembrane region" description="Helical" evidence="1">
    <location>
        <begin position="198"/>
        <end position="217"/>
    </location>
</feature>
<keyword evidence="1" id="KW-1133">Transmembrane helix</keyword>
<organism evidence="2 3">
    <name type="scientific">candidate division WOR-1 bacterium RIFOXYB2_FULL_36_35</name>
    <dbReference type="NCBI Taxonomy" id="1802578"/>
    <lineage>
        <taxon>Bacteria</taxon>
        <taxon>Bacillati</taxon>
        <taxon>Saganbacteria</taxon>
    </lineage>
</organism>
<feature type="transmembrane region" description="Helical" evidence="1">
    <location>
        <begin position="314"/>
        <end position="332"/>
    </location>
</feature>
<feature type="transmembrane region" description="Helical" evidence="1">
    <location>
        <begin position="130"/>
        <end position="148"/>
    </location>
</feature>
<sequence>MLKKISNIHLLIIFLVVSILLLFYVFMFTPAVFVGEQWEHVDLFGKFDLIKMFSPVNLHRVILPRLVLFSLANLTKYDQRAENIFSLFCFVLILFFIFKYFLSIFHDKNMILLFFLALLSQFSPVHHESLLWGGGAHLMSIFFVSVAIKNSLSAGDNFKSLIIVILSLFAASFSFLSGLLGWVICLFGFFLKNRPKTINLLIFSFFALLCFALYFWGVSFSVKPISLPEGVSNNLSAISSNMNNQGLLVSPLSKLIKIVFYFFIYMGANFIPTYKAGVFLNLLLFLTGLWGVFMTAFGAFLILKTFKLEREKIFFPYLLILFSLLNCAITSIGRTDFGFKFALLSRYHAFQMLYFIGVIWLLIIWMQVNGMLIKYLKWFATLFLALFIIGWIGGIGLGIKKIQKFRPIENEIRQKGEKTSIETLSVITSNPKMVIEKIKILKNKRYNIFKDL</sequence>
<keyword evidence="1" id="KW-0812">Transmembrane</keyword>
<proteinExistence type="predicted"/>
<comment type="caution">
    <text evidence="2">The sequence shown here is derived from an EMBL/GenBank/DDBJ whole genome shotgun (WGS) entry which is preliminary data.</text>
</comment>
<evidence type="ECO:0000313" key="3">
    <source>
        <dbReference type="Proteomes" id="UP000177905"/>
    </source>
</evidence>
<evidence type="ECO:0000313" key="2">
    <source>
        <dbReference type="EMBL" id="OGC15115.1"/>
    </source>
</evidence>
<keyword evidence="1" id="KW-0472">Membrane</keyword>
<reference evidence="2 3" key="1">
    <citation type="journal article" date="2016" name="Nat. Commun.">
        <title>Thousands of microbial genomes shed light on interconnected biogeochemical processes in an aquifer system.</title>
        <authorList>
            <person name="Anantharaman K."/>
            <person name="Brown C.T."/>
            <person name="Hug L.A."/>
            <person name="Sharon I."/>
            <person name="Castelle C.J."/>
            <person name="Probst A.J."/>
            <person name="Thomas B.C."/>
            <person name="Singh A."/>
            <person name="Wilkins M.J."/>
            <person name="Karaoz U."/>
            <person name="Brodie E.L."/>
            <person name="Williams K.H."/>
            <person name="Hubbard S.S."/>
            <person name="Banfield J.F."/>
        </authorList>
    </citation>
    <scope>NUCLEOTIDE SEQUENCE [LARGE SCALE GENOMIC DNA]</scope>
</reference>
<feature type="transmembrane region" description="Helical" evidence="1">
    <location>
        <begin position="353"/>
        <end position="372"/>
    </location>
</feature>
<feature type="transmembrane region" description="Helical" evidence="1">
    <location>
        <begin position="378"/>
        <end position="399"/>
    </location>
</feature>
<protein>
    <recommendedName>
        <fullName evidence="4">Glycosyltransferase RgtA/B/C/D-like domain-containing protein</fullName>
    </recommendedName>
</protein>
<dbReference type="AlphaFoldDB" id="A0A1F4S3V5"/>
<feature type="transmembrane region" description="Helical" evidence="1">
    <location>
        <begin position="53"/>
        <end position="72"/>
    </location>
</feature>
<accession>A0A1F4S3V5</accession>
<feature type="transmembrane region" description="Helical" evidence="1">
    <location>
        <begin position="252"/>
        <end position="271"/>
    </location>
</feature>